<feature type="compositionally biased region" description="Basic and acidic residues" evidence="1">
    <location>
        <begin position="59"/>
        <end position="68"/>
    </location>
</feature>
<dbReference type="Proteomes" id="UP001412067">
    <property type="component" value="Unassembled WGS sequence"/>
</dbReference>
<protein>
    <submittedName>
        <fullName evidence="2">Uncharacterized protein</fullName>
    </submittedName>
</protein>
<feature type="region of interest" description="Disordered" evidence="1">
    <location>
        <begin position="1"/>
        <end position="68"/>
    </location>
</feature>
<gene>
    <name evidence="2" type="ORF">KSP40_PGU012617</name>
</gene>
<feature type="compositionally biased region" description="Basic and acidic residues" evidence="1">
    <location>
        <begin position="103"/>
        <end position="112"/>
    </location>
</feature>
<evidence type="ECO:0000313" key="2">
    <source>
        <dbReference type="EMBL" id="KAK8950344.1"/>
    </source>
</evidence>
<proteinExistence type="predicted"/>
<evidence type="ECO:0000313" key="3">
    <source>
        <dbReference type="Proteomes" id="UP001412067"/>
    </source>
</evidence>
<evidence type="ECO:0000256" key="1">
    <source>
        <dbReference type="SAM" id="MobiDB-lite"/>
    </source>
</evidence>
<dbReference type="EMBL" id="JBBWWR010000015">
    <property type="protein sequence ID" value="KAK8950344.1"/>
    <property type="molecule type" value="Genomic_DNA"/>
</dbReference>
<keyword evidence="3" id="KW-1185">Reference proteome</keyword>
<feature type="compositionally biased region" description="Gly residues" evidence="1">
    <location>
        <begin position="19"/>
        <end position="33"/>
    </location>
</feature>
<name>A0ABR2LTX0_9ASPA</name>
<accession>A0ABR2LTX0</accession>
<comment type="caution">
    <text evidence="2">The sequence shown here is derived from an EMBL/GenBank/DDBJ whole genome shotgun (WGS) entry which is preliminary data.</text>
</comment>
<feature type="region of interest" description="Disordered" evidence="1">
    <location>
        <begin position="87"/>
        <end position="112"/>
    </location>
</feature>
<organism evidence="2 3">
    <name type="scientific">Platanthera guangdongensis</name>
    <dbReference type="NCBI Taxonomy" id="2320717"/>
    <lineage>
        <taxon>Eukaryota</taxon>
        <taxon>Viridiplantae</taxon>
        <taxon>Streptophyta</taxon>
        <taxon>Embryophyta</taxon>
        <taxon>Tracheophyta</taxon>
        <taxon>Spermatophyta</taxon>
        <taxon>Magnoliopsida</taxon>
        <taxon>Liliopsida</taxon>
        <taxon>Asparagales</taxon>
        <taxon>Orchidaceae</taxon>
        <taxon>Orchidoideae</taxon>
        <taxon>Orchideae</taxon>
        <taxon>Orchidinae</taxon>
        <taxon>Platanthera</taxon>
    </lineage>
</organism>
<reference evidence="2 3" key="1">
    <citation type="journal article" date="2022" name="Nat. Plants">
        <title>Genomes of leafy and leafless Platanthera orchids illuminate the evolution of mycoheterotrophy.</title>
        <authorList>
            <person name="Li M.H."/>
            <person name="Liu K.W."/>
            <person name="Li Z."/>
            <person name="Lu H.C."/>
            <person name="Ye Q.L."/>
            <person name="Zhang D."/>
            <person name="Wang J.Y."/>
            <person name="Li Y.F."/>
            <person name="Zhong Z.M."/>
            <person name="Liu X."/>
            <person name="Yu X."/>
            <person name="Liu D.K."/>
            <person name="Tu X.D."/>
            <person name="Liu B."/>
            <person name="Hao Y."/>
            <person name="Liao X.Y."/>
            <person name="Jiang Y.T."/>
            <person name="Sun W.H."/>
            <person name="Chen J."/>
            <person name="Chen Y.Q."/>
            <person name="Ai Y."/>
            <person name="Zhai J.W."/>
            <person name="Wu S.S."/>
            <person name="Zhou Z."/>
            <person name="Hsiao Y.Y."/>
            <person name="Wu W.L."/>
            <person name="Chen Y.Y."/>
            <person name="Lin Y.F."/>
            <person name="Hsu J.L."/>
            <person name="Li C.Y."/>
            <person name="Wang Z.W."/>
            <person name="Zhao X."/>
            <person name="Zhong W.Y."/>
            <person name="Ma X.K."/>
            <person name="Ma L."/>
            <person name="Huang J."/>
            <person name="Chen G.Z."/>
            <person name="Huang M.Z."/>
            <person name="Huang L."/>
            <person name="Peng D.H."/>
            <person name="Luo Y.B."/>
            <person name="Zou S.Q."/>
            <person name="Chen S.P."/>
            <person name="Lan S."/>
            <person name="Tsai W.C."/>
            <person name="Van de Peer Y."/>
            <person name="Liu Z.J."/>
        </authorList>
    </citation>
    <scope>NUCLEOTIDE SEQUENCE [LARGE SCALE GENOMIC DNA]</scope>
    <source>
        <strain evidence="2">Lor288</strain>
    </source>
</reference>
<sequence>MSNALDMSLDDLIKNNKKSGGGNPRGKGRGASGIGPARRAPNRSSNRPAPYTVGKRNNGRTEKESGGINEVRDFAFRVFAVRRCRESRRLREKESGTATIEGEGERRCDGIE</sequence>